<dbReference type="GeneID" id="94834793"/>
<reference evidence="1" key="1">
    <citation type="submission" date="2016-10" db="EMBL/GenBank/DDBJ databases">
        <authorList>
            <person name="Benchimol M."/>
            <person name="Almeida L.G."/>
            <person name="Vasconcelos A.T."/>
            <person name="Perreira-Neves A."/>
            <person name="Rosa I.A."/>
            <person name="Tasca T."/>
            <person name="Bogo M.R."/>
            <person name="de Souza W."/>
        </authorList>
    </citation>
    <scope>NUCLEOTIDE SEQUENCE [LARGE SCALE GENOMIC DNA]</scope>
    <source>
        <strain evidence="1">K</strain>
    </source>
</reference>
<evidence type="ECO:0000313" key="2">
    <source>
        <dbReference type="Proteomes" id="UP000179807"/>
    </source>
</evidence>
<dbReference type="Proteomes" id="UP000179807">
    <property type="component" value="Unassembled WGS sequence"/>
</dbReference>
<sequence>MDNLKYIINVDLPPDLALERFYQGTLAKTPENVNQIWNIFSSFDYTSVISDKNLIKCWLNSLPYLKAFLKEVNPKMTTILYGSIINVCKIFIEIAYFYHTQSDSEGLINYINIDLLLKVIDEFHHRLNESELYKFPLIPCLIDLDDIIFKINKFQNVHQIDIPSYDEIIRFSLILAILEIKKRRSHVQITLFESFEKSCGYFFEIEKTLPKVPFQLEKIPTFSNPAGFILTRYIYSKITENSPILPIEIENLLTTAPPFDDSNLLNYLIYVNCRKIMFNASLADSKYSTLLFLLAIDQRFDRFCYIEKDDIFHFSPNFIMVKEFVESSRFHNEIHMQMRSLISIVSYVSNKVTYSPIEILNSDYFPVKHKLAIINSIQIPTKLEEIETLEIFIIFWCHKIQALINSIDYIDEEIIIYIFKICKVAFDLYLASKSEDPIMALLNRKDFSNVYTIYDLSLFRFNVQEVVDYRELSRKLTIIQKCLSILKMPFLSIGSLIQNALLCVFMLNGNINDEIINSNMYKEKSLIVIDYFITRYLFSIVENKAISLFQPQQKIKLYETITRKIEELNWTKSIKEIEQSLILFCSNKIDIFSLHILEKVDPKFIFSLLLSDIFNLENISSHLLESKSCSASILITHMFVFGTIDHILQKYIATSLHVINKCQSELDKLLCKSLYGDSTSCLALLERKECVPFLDENNLFHKLLKILLTKPSFPIDHDFGSLVLNIANFCYVEREIDFNDDINLILNFTRYLYREFQTLTYFKNSYHTISFYSGKMNLLIKPINGIHELFQNDLSKSTLITSGLQFILSKLSDNKIDMEQKPELSMMLNILCLSFDMKNQDLRIPFNCYSAFMAIVSFFSHKDRTKCRIESPLQMEFYKTIIQYFIAKRNIQIVLNIIINYPLNMKKKSKRYIYGSNQFLY</sequence>
<gene>
    <name evidence="1" type="ORF">TRFO_18289</name>
</gene>
<dbReference type="EMBL" id="MLAK01000573">
    <property type="protein sequence ID" value="OHT12005.1"/>
    <property type="molecule type" value="Genomic_DNA"/>
</dbReference>
<dbReference type="AlphaFoldDB" id="A0A1J4KRB1"/>
<name>A0A1J4KRB1_9EUKA</name>
<organism evidence="1 2">
    <name type="scientific">Tritrichomonas foetus</name>
    <dbReference type="NCBI Taxonomy" id="1144522"/>
    <lineage>
        <taxon>Eukaryota</taxon>
        <taxon>Metamonada</taxon>
        <taxon>Parabasalia</taxon>
        <taxon>Tritrichomonadida</taxon>
        <taxon>Tritrichomonadidae</taxon>
        <taxon>Tritrichomonas</taxon>
    </lineage>
</organism>
<dbReference type="RefSeq" id="XP_068365141.1">
    <property type="nucleotide sequence ID" value="XM_068500089.1"/>
</dbReference>
<accession>A0A1J4KRB1</accession>
<comment type="caution">
    <text evidence="1">The sequence shown here is derived from an EMBL/GenBank/DDBJ whole genome shotgun (WGS) entry which is preliminary data.</text>
</comment>
<evidence type="ECO:0000313" key="1">
    <source>
        <dbReference type="EMBL" id="OHT12005.1"/>
    </source>
</evidence>
<keyword evidence="2" id="KW-1185">Reference proteome</keyword>
<proteinExistence type="predicted"/>
<protein>
    <submittedName>
        <fullName evidence="1">Uncharacterized protein</fullName>
    </submittedName>
</protein>
<dbReference type="VEuPathDB" id="TrichDB:TRFO_18289"/>